<reference evidence="1" key="1">
    <citation type="journal article" date="2020" name="Nature">
        <title>Giant virus diversity and host interactions through global metagenomics.</title>
        <authorList>
            <person name="Schulz F."/>
            <person name="Roux S."/>
            <person name="Paez-Espino D."/>
            <person name="Jungbluth S."/>
            <person name="Walsh D.A."/>
            <person name="Denef V.J."/>
            <person name="McMahon K.D."/>
            <person name="Konstantinidis K.T."/>
            <person name="Eloe-Fadrosh E.A."/>
            <person name="Kyrpides N.C."/>
            <person name="Woyke T."/>
        </authorList>
    </citation>
    <scope>NUCLEOTIDE SEQUENCE</scope>
    <source>
        <strain evidence="1">GVMAG-S-1101172-89</strain>
    </source>
</reference>
<evidence type="ECO:0000313" key="1">
    <source>
        <dbReference type="EMBL" id="QHU12698.1"/>
    </source>
</evidence>
<protein>
    <submittedName>
        <fullName evidence="1">Uncharacterized protein</fullName>
    </submittedName>
</protein>
<organism evidence="1">
    <name type="scientific">viral metagenome</name>
    <dbReference type="NCBI Taxonomy" id="1070528"/>
    <lineage>
        <taxon>unclassified sequences</taxon>
        <taxon>metagenomes</taxon>
        <taxon>organismal metagenomes</taxon>
    </lineage>
</organism>
<sequence>MKFPVSREQLRNIKTDVEDEILQHNIEKAIDFIKGRIISYAYQGTLLGGLSNTKLKIDIPKNFQIIIPNNWYITIHSSADPLASINPWKTHFELIKEKLTELFPGVTFEIDPLKTYILIDWS</sequence>
<name>A0A6C0K8V7_9ZZZZ</name>
<dbReference type="EMBL" id="MN740809">
    <property type="protein sequence ID" value="QHU12698.1"/>
    <property type="molecule type" value="Genomic_DNA"/>
</dbReference>
<dbReference type="AlphaFoldDB" id="A0A6C0K8V7"/>
<proteinExistence type="predicted"/>
<accession>A0A6C0K8V7</accession>